<dbReference type="Pfam" id="PF18306">
    <property type="entry name" value="LDcluster4"/>
    <property type="match status" value="1"/>
</dbReference>
<name>A0A7C3PH93_9CYAN</name>
<reference evidence="1" key="1">
    <citation type="journal article" date="2020" name="mSystems">
        <title>Genome- and Community-Level Interaction Insights into Carbon Utilization and Element Cycling Functions of Hydrothermarchaeota in Hydrothermal Sediment.</title>
        <authorList>
            <person name="Zhou Z."/>
            <person name="Liu Y."/>
            <person name="Xu W."/>
            <person name="Pan J."/>
            <person name="Luo Z.H."/>
            <person name="Li M."/>
        </authorList>
    </citation>
    <scope>NUCLEOTIDE SEQUENCE [LARGE SCALE GENOMIC DNA]</scope>
    <source>
        <strain evidence="1">SpSt-418</strain>
    </source>
</reference>
<protein>
    <submittedName>
        <fullName evidence="1">Cytochrome</fullName>
    </submittedName>
</protein>
<dbReference type="InterPro" id="IPR041164">
    <property type="entry name" value="LDcluster4"/>
</dbReference>
<proteinExistence type="predicted"/>
<sequence length="167" mass="16762">MARSPVIGVMGPGETATPEDLQAAFELGQQIAIARWILLTGGRNTGVMDAASRGAKSANGFTVGVLPGSSKAGISAAVDLPILTGMGSARNAINVLSSDVVVACGMGAGTASEVALAIKAQKPVVLLNVNATGQQFFGELAPQLVQIAMSVEGAIAQIKLFLSTGPM</sequence>
<dbReference type="SUPFAM" id="SSF102405">
    <property type="entry name" value="MCP/YpsA-like"/>
    <property type="match status" value="1"/>
</dbReference>
<comment type="caution">
    <text evidence="1">The sequence shown here is derived from an EMBL/GenBank/DDBJ whole genome shotgun (WGS) entry which is preliminary data.</text>
</comment>
<organism evidence="1">
    <name type="scientific">Oscillatoriales cyanobacterium SpSt-418</name>
    <dbReference type="NCBI Taxonomy" id="2282169"/>
    <lineage>
        <taxon>Bacteria</taxon>
        <taxon>Bacillati</taxon>
        <taxon>Cyanobacteriota</taxon>
        <taxon>Cyanophyceae</taxon>
        <taxon>Oscillatoriophycideae</taxon>
        <taxon>Oscillatoriales</taxon>
    </lineage>
</organism>
<dbReference type="EMBL" id="DSRU01000110">
    <property type="protein sequence ID" value="HFM97756.1"/>
    <property type="molecule type" value="Genomic_DNA"/>
</dbReference>
<dbReference type="GO" id="GO:0005829">
    <property type="term" value="C:cytosol"/>
    <property type="evidence" value="ECO:0007669"/>
    <property type="project" value="TreeGrafter"/>
</dbReference>
<dbReference type="PANTHER" id="PTHR43393">
    <property type="entry name" value="CYTOKININ RIBOSIDE 5'-MONOPHOSPHATE PHOSPHORIBOHYDROLASE"/>
    <property type="match status" value="1"/>
</dbReference>
<dbReference type="PANTHER" id="PTHR43393:SF3">
    <property type="entry name" value="LYSINE DECARBOXYLASE-LIKE PROTEIN"/>
    <property type="match status" value="1"/>
</dbReference>
<dbReference type="AlphaFoldDB" id="A0A7C3PH93"/>
<gene>
    <name evidence="1" type="ORF">ENR64_08295</name>
</gene>
<accession>A0A7C3PH93</accession>
<dbReference type="InterPro" id="IPR052341">
    <property type="entry name" value="LOG_family_nucleotidases"/>
</dbReference>
<evidence type="ECO:0000313" key="1">
    <source>
        <dbReference type="EMBL" id="HFM97756.1"/>
    </source>
</evidence>
<dbReference type="Gene3D" id="3.40.50.450">
    <property type="match status" value="1"/>
</dbReference>